<reference evidence="3" key="1">
    <citation type="journal article" date="2019" name="Int. J. Syst. Evol. Microbiol.">
        <title>The Global Catalogue of Microorganisms (GCM) 10K type strain sequencing project: providing services to taxonomists for standard genome sequencing and annotation.</title>
        <authorList>
            <consortium name="The Broad Institute Genomics Platform"/>
            <consortium name="The Broad Institute Genome Sequencing Center for Infectious Disease"/>
            <person name="Wu L."/>
            <person name="Ma J."/>
        </authorList>
    </citation>
    <scope>NUCLEOTIDE SEQUENCE [LARGE SCALE GENOMIC DNA]</scope>
    <source>
        <strain evidence="3">JCM 31037</strain>
    </source>
</reference>
<keyword evidence="3" id="KW-1185">Reference proteome</keyword>
<name>A0ABW3YIL2_9ACTN</name>
<keyword evidence="1" id="KW-0472">Membrane</keyword>
<keyword evidence="1" id="KW-0812">Transmembrane</keyword>
<organism evidence="2 3">
    <name type="scientific">Micromonospora sonneratiae</name>
    <dbReference type="NCBI Taxonomy" id="1184706"/>
    <lineage>
        <taxon>Bacteria</taxon>
        <taxon>Bacillati</taxon>
        <taxon>Actinomycetota</taxon>
        <taxon>Actinomycetes</taxon>
        <taxon>Micromonosporales</taxon>
        <taxon>Micromonosporaceae</taxon>
        <taxon>Micromonospora</taxon>
    </lineage>
</organism>
<comment type="caution">
    <text evidence="2">The sequence shown here is derived from an EMBL/GenBank/DDBJ whole genome shotgun (WGS) entry which is preliminary data.</text>
</comment>
<feature type="transmembrane region" description="Helical" evidence="1">
    <location>
        <begin position="42"/>
        <end position="62"/>
    </location>
</feature>
<protein>
    <recommendedName>
        <fullName evidence="4">CAAX protease self-immunity</fullName>
    </recommendedName>
</protein>
<dbReference type="EMBL" id="JBHTMP010000046">
    <property type="protein sequence ID" value="MFD1324367.1"/>
    <property type="molecule type" value="Genomic_DNA"/>
</dbReference>
<feature type="transmembrane region" description="Helical" evidence="1">
    <location>
        <begin position="170"/>
        <end position="188"/>
    </location>
</feature>
<accession>A0ABW3YIL2</accession>
<evidence type="ECO:0000313" key="2">
    <source>
        <dbReference type="EMBL" id="MFD1324367.1"/>
    </source>
</evidence>
<sequence length="200" mass="20544">MMRWLTLYLRSRRVPVALATALGSTVVMWVLGSVVSDGPPGVTMVVLTVLLLVVALTATLGGPDEELDRTAALPWAPRRVTHLLAALAVVVGLPLLTHLTGTSFGPAWLVIRDAAGLLGLTALGAPLLGAGRAWFVPLGWTLAATVYPATGHLLGEILTWQSQAPGSTPAAVTAVLLAVGGLIAYAIAGPARRAPAETAL</sequence>
<dbReference type="Proteomes" id="UP001597260">
    <property type="component" value="Unassembled WGS sequence"/>
</dbReference>
<evidence type="ECO:0000313" key="3">
    <source>
        <dbReference type="Proteomes" id="UP001597260"/>
    </source>
</evidence>
<feature type="transmembrane region" description="Helical" evidence="1">
    <location>
        <begin position="83"/>
        <end position="101"/>
    </location>
</feature>
<gene>
    <name evidence="2" type="ORF">ACFQ4H_25090</name>
</gene>
<feature type="transmembrane region" description="Helical" evidence="1">
    <location>
        <begin position="133"/>
        <end position="150"/>
    </location>
</feature>
<proteinExistence type="predicted"/>
<evidence type="ECO:0008006" key="4">
    <source>
        <dbReference type="Google" id="ProtNLM"/>
    </source>
</evidence>
<evidence type="ECO:0000256" key="1">
    <source>
        <dbReference type="SAM" id="Phobius"/>
    </source>
</evidence>
<feature type="transmembrane region" description="Helical" evidence="1">
    <location>
        <begin position="107"/>
        <end position="128"/>
    </location>
</feature>
<keyword evidence="1" id="KW-1133">Transmembrane helix</keyword>
<dbReference type="RefSeq" id="WP_377574873.1">
    <property type="nucleotide sequence ID" value="NZ_JBHTMP010000046.1"/>
</dbReference>